<protein>
    <submittedName>
        <fullName evidence="1">Uncharacterized protein</fullName>
    </submittedName>
</protein>
<dbReference type="RefSeq" id="WP_369279650.1">
    <property type="nucleotide sequence ID" value="NZ_JBJVMW010000008.1"/>
</dbReference>
<gene>
    <name evidence="1" type="ORF">ACKI1S_46800</name>
</gene>
<proteinExistence type="predicted"/>
<name>A0ABW9IZU8_STRGJ</name>
<dbReference type="Proteomes" id="UP001631993">
    <property type="component" value="Unassembled WGS sequence"/>
</dbReference>
<dbReference type="EMBL" id="JBJVNE010000065">
    <property type="protein sequence ID" value="MFM9653572.1"/>
    <property type="molecule type" value="Genomic_DNA"/>
</dbReference>
<keyword evidence="2" id="KW-1185">Reference proteome</keyword>
<organism evidence="1 2">
    <name type="scientific">Streptomyces galilaeus</name>
    <dbReference type="NCBI Taxonomy" id="33899"/>
    <lineage>
        <taxon>Bacteria</taxon>
        <taxon>Bacillati</taxon>
        <taxon>Actinomycetota</taxon>
        <taxon>Actinomycetes</taxon>
        <taxon>Kitasatosporales</taxon>
        <taxon>Streptomycetaceae</taxon>
        <taxon>Streptomyces</taxon>
    </lineage>
</organism>
<accession>A0ABW9IZU8</accession>
<comment type="caution">
    <text evidence="1">The sequence shown here is derived from an EMBL/GenBank/DDBJ whole genome shotgun (WGS) entry which is preliminary data.</text>
</comment>
<reference evidence="1 2" key="1">
    <citation type="submission" date="2024-12" db="EMBL/GenBank/DDBJ databases">
        <title>Forecasting of Potato common scab and diversities of Pathogenic streptomyces spp. in china.</title>
        <authorList>
            <person name="Handique U."/>
            <person name="Wu J."/>
        </authorList>
    </citation>
    <scope>NUCLEOTIDE SEQUENCE [LARGE SCALE GENOMIC DNA]</scope>
    <source>
        <strain evidence="1 2">ZRIMU1585</strain>
    </source>
</reference>
<sequence>MTDTVWISSTTYPDTGKAACLLTWGNNQALITPENTLATARDLTTAAAAAETDIALIRSLREDIKADDTVLAGMLTAVRTRRPMPTSTRPALRIDAVAGAHTGKPYVHIARGSLKAQLTPDAAREMAGHWTEAAVAAQIDVRLRYVLGGHPHLTPDDIERIFQQLRSVHR</sequence>
<evidence type="ECO:0000313" key="2">
    <source>
        <dbReference type="Proteomes" id="UP001631993"/>
    </source>
</evidence>
<evidence type="ECO:0000313" key="1">
    <source>
        <dbReference type="EMBL" id="MFM9653572.1"/>
    </source>
</evidence>